<accession>A0AAN9FS30</accession>
<feature type="transmembrane region" description="Helical" evidence="1">
    <location>
        <begin position="32"/>
        <end position="56"/>
    </location>
</feature>
<keyword evidence="1" id="KW-0812">Transmembrane</keyword>
<keyword evidence="1" id="KW-0472">Membrane</keyword>
<evidence type="ECO:0000256" key="1">
    <source>
        <dbReference type="SAM" id="Phobius"/>
    </source>
</evidence>
<keyword evidence="1" id="KW-1133">Transmembrane helix</keyword>
<proteinExistence type="predicted"/>
<comment type="caution">
    <text evidence="2">The sequence shown here is derived from an EMBL/GenBank/DDBJ whole genome shotgun (WGS) entry which is preliminary data.</text>
</comment>
<sequence>MLKSRYANIDKEEGKKPTIVHTPQRILCGGCIFISFFNIQFMVFNLWLFTLFCCFLRRPLLQLMEVCGVPMEGKNLHSQNQVQVVENLSDKSF</sequence>
<evidence type="ECO:0000313" key="3">
    <source>
        <dbReference type="Proteomes" id="UP001359559"/>
    </source>
</evidence>
<protein>
    <submittedName>
        <fullName evidence="2">Uncharacterized protein</fullName>
    </submittedName>
</protein>
<name>A0AAN9FS30_CLITE</name>
<gene>
    <name evidence="2" type="ORF">RJT34_25193</name>
</gene>
<reference evidence="2 3" key="1">
    <citation type="submission" date="2024-01" db="EMBL/GenBank/DDBJ databases">
        <title>The genomes of 5 underutilized Papilionoideae crops provide insights into root nodulation and disease resistance.</title>
        <authorList>
            <person name="Yuan L."/>
        </authorList>
    </citation>
    <scope>NUCLEOTIDE SEQUENCE [LARGE SCALE GENOMIC DNA]</scope>
    <source>
        <strain evidence="2">LY-2023</strain>
        <tissue evidence="2">Leaf</tissue>
    </source>
</reference>
<dbReference type="AlphaFoldDB" id="A0AAN9FS30"/>
<organism evidence="2 3">
    <name type="scientific">Clitoria ternatea</name>
    <name type="common">Butterfly pea</name>
    <dbReference type="NCBI Taxonomy" id="43366"/>
    <lineage>
        <taxon>Eukaryota</taxon>
        <taxon>Viridiplantae</taxon>
        <taxon>Streptophyta</taxon>
        <taxon>Embryophyta</taxon>
        <taxon>Tracheophyta</taxon>
        <taxon>Spermatophyta</taxon>
        <taxon>Magnoliopsida</taxon>
        <taxon>eudicotyledons</taxon>
        <taxon>Gunneridae</taxon>
        <taxon>Pentapetalae</taxon>
        <taxon>rosids</taxon>
        <taxon>fabids</taxon>
        <taxon>Fabales</taxon>
        <taxon>Fabaceae</taxon>
        <taxon>Papilionoideae</taxon>
        <taxon>50 kb inversion clade</taxon>
        <taxon>NPAAA clade</taxon>
        <taxon>indigoferoid/millettioid clade</taxon>
        <taxon>Phaseoleae</taxon>
        <taxon>Clitoria</taxon>
    </lineage>
</organism>
<dbReference type="EMBL" id="JAYKXN010000006">
    <property type="protein sequence ID" value="KAK7280131.1"/>
    <property type="molecule type" value="Genomic_DNA"/>
</dbReference>
<keyword evidence="3" id="KW-1185">Reference proteome</keyword>
<dbReference type="Proteomes" id="UP001359559">
    <property type="component" value="Unassembled WGS sequence"/>
</dbReference>
<evidence type="ECO:0000313" key="2">
    <source>
        <dbReference type="EMBL" id="KAK7280131.1"/>
    </source>
</evidence>